<dbReference type="Proteomes" id="UP000695022">
    <property type="component" value="Unplaced"/>
</dbReference>
<feature type="domain" description="C2H2-type" evidence="8">
    <location>
        <begin position="281"/>
        <end position="308"/>
    </location>
</feature>
<dbReference type="SMART" id="SM00355">
    <property type="entry name" value="ZnF_C2H2"/>
    <property type="match status" value="11"/>
</dbReference>
<keyword evidence="2" id="KW-0479">Metal-binding</keyword>
<evidence type="ECO:0000256" key="7">
    <source>
        <dbReference type="PROSITE-ProRule" id="PRU00042"/>
    </source>
</evidence>
<evidence type="ECO:0000259" key="8">
    <source>
        <dbReference type="PROSITE" id="PS50157"/>
    </source>
</evidence>
<evidence type="ECO:0000256" key="2">
    <source>
        <dbReference type="ARBA" id="ARBA00022723"/>
    </source>
</evidence>
<feature type="domain" description="C2H2-type" evidence="8">
    <location>
        <begin position="52"/>
        <end position="75"/>
    </location>
</feature>
<dbReference type="PROSITE" id="PS50157">
    <property type="entry name" value="ZINC_FINGER_C2H2_2"/>
    <property type="match status" value="8"/>
</dbReference>
<feature type="domain" description="C2H2-type" evidence="8">
    <location>
        <begin position="135"/>
        <end position="162"/>
    </location>
</feature>
<dbReference type="PROSITE" id="PS00028">
    <property type="entry name" value="ZINC_FINGER_C2H2_1"/>
    <property type="match status" value="5"/>
</dbReference>
<evidence type="ECO:0000256" key="1">
    <source>
        <dbReference type="ARBA" id="ARBA00004123"/>
    </source>
</evidence>
<comment type="subcellular location">
    <subcellularLocation>
        <location evidence="1">Nucleus</location>
    </subcellularLocation>
</comment>
<feature type="domain" description="C2H2-type" evidence="8">
    <location>
        <begin position="81"/>
        <end position="105"/>
    </location>
</feature>
<protein>
    <submittedName>
        <fullName evidence="10">Zinc finger protein OZF-like</fullName>
    </submittedName>
</protein>
<feature type="domain" description="C2H2-type" evidence="8">
    <location>
        <begin position="249"/>
        <end position="277"/>
    </location>
</feature>
<dbReference type="InterPro" id="IPR013087">
    <property type="entry name" value="Znf_C2H2_type"/>
</dbReference>
<proteinExistence type="predicted"/>
<keyword evidence="3" id="KW-0677">Repeat</keyword>
<keyword evidence="4 7" id="KW-0863">Zinc-finger</keyword>
<dbReference type="Gene3D" id="3.30.160.60">
    <property type="entry name" value="Classic Zinc Finger"/>
    <property type="match status" value="6"/>
</dbReference>
<keyword evidence="9" id="KW-1185">Reference proteome</keyword>
<evidence type="ECO:0000256" key="5">
    <source>
        <dbReference type="ARBA" id="ARBA00022833"/>
    </source>
</evidence>
<dbReference type="PANTHER" id="PTHR24394:SF44">
    <property type="entry name" value="ZINC FINGER PROTEIN 271-LIKE"/>
    <property type="match status" value="1"/>
</dbReference>
<accession>A0ABM1DTY5</accession>
<evidence type="ECO:0000256" key="4">
    <source>
        <dbReference type="ARBA" id="ARBA00022771"/>
    </source>
</evidence>
<organism evidence="9 10">
    <name type="scientific">Priapulus caudatus</name>
    <name type="common">Priapulid worm</name>
    <dbReference type="NCBI Taxonomy" id="37621"/>
    <lineage>
        <taxon>Eukaryota</taxon>
        <taxon>Metazoa</taxon>
        <taxon>Ecdysozoa</taxon>
        <taxon>Scalidophora</taxon>
        <taxon>Priapulida</taxon>
        <taxon>Priapulimorpha</taxon>
        <taxon>Priapulimorphida</taxon>
        <taxon>Priapulidae</taxon>
        <taxon>Priapulus</taxon>
    </lineage>
</organism>
<evidence type="ECO:0000313" key="10">
    <source>
        <dbReference type="RefSeq" id="XP_014663406.1"/>
    </source>
</evidence>
<dbReference type="GeneID" id="106806072"/>
<evidence type="ECO:0000256" key="6">
    <source>
        <dbReference type="ARBA" id="ARBA00023242"/>
    </source>
</evidence>
<reference evidence="10" key="1">
    <citation type="submission" date="2025-08" db="UniProtKB">
        <authorList>
            <consortium name="RefSeq"/>
        </authorList>
    </citation>
    <scope>IDENTIFICATION</scope>
</reference>
<name>A0ABM1DTY5_PRICU</name>
<dbReference type="RefSeq" id="XP_014663406.1">
    <property type="nucleotide sequence ID" value="XM_014807920.1"/>
</dbReference>
<keyword evidence="5" id="KW-0862">Zinc</keyword>
<dbReference type="SUPFAM" id="SSF57667">
    <property type="entry name" value="beta-beta-alpha zinc fingers"/>
    <property type="match status" value="5"/>
</dbReference>
<dbReference type="PANTHER" id="PTHR24394">
    <property type="entry name" value="ZINC FINGER PROTEIN"/>
    <property type="match status" value="1"/>
</dbReference>
<feature type="domain" description="C2H2-type" evidence="8">
    <location>
        <begin position="13"/>
        <end position="40"/>
    </location>
</feature>
<keyword evidence="6" id="KW-0539">Nucleus</keyword>
<gene>
    <name evidence="10" type="primary">LOC106806072</name>
</gene>
<feature type="domain" description="C2H2-type" evidence="8">
    <location>
        <begin position="108"/>
        <end position="135"/>
    </location>
</feature>
<evidence type="ECO:0000313" key="9">
    <source>
        <dbReference type="Proteomes" id="UP000695022"/>
    </source>
</evidence>
<evidence type="ECO:0000256" key="3">
    <source>
        <dbReference type="ARBA" id="ARBA00022737"/>
    </source>
</evidence>
<sequence>MHKKCHVAGHSYLKCPHCYKITTAWAHMARHLASHTGENITMARKGKVRDKSRCEKCDKQFSSSALLNLHQQRVHDDVHRFVCHECGDRFKYEKAYKRHLDLHNNVIYQCEHCKYQSKVRANIRSHMKVHEGRGQICDVCGKVFSMPSRLKKHMELHNRTADSNVVCVYCSKVYSSKATLDIHFKREHSTVCSVQCQFCDYIGKDNSYLQEHLKKKHFKEFTCNNCPYATFNEETLRRHMDTHREFRPYSCTLCYYKAREQKTLLSHMRNKHSQNESARKHVCPFCGMKFKSSSMLKAHMPTHTGDKPHHCLFCDYSAKHRATLYRHNLSKHRSLVAITLSQKQSREFYNGGGGVAAGSCDERAGEEQTTYEDGLHVLADQIEVVDYQVAATTVADNDNSARLSLRSDDDDDAAAPPAGVVVNGADVRIDEATLHHIMEATPNGGTLIIQTDGSF</sequence>
<feature type="domain" description="C2H2-type" evidence="8">
    <location>
        <begin position="221"/>
        <end position="248"/>
    </location>
</feature>
<dbReference type="InterPro" id="IPR036236">
    <property type="entry name" value="Znf_C2H2_sf"/>
</dbReference>
<dbReference type="Pfam" id="PF00096">
    <property type="entry name" value="zf-C2H2"/>
    <property type="match status" value="4"/>
</dbReference>